<evidence type="ECO:0000256" key="2">
    <source>
        <dbReference type="SAM" id="SignalP"/>
    </source>
</evidence>
<evidence type="ECO:0000259" key="4">
    <source>
        <dbReference type="Pfam" id="PF18203"/>
    </source>
</evidence>
<feature type="signal peptide" evidence="2">
    <location>
        <begin position="1"/>
        <end position="20"/>
    </location>
</feature>
<keyword evidence="1" id="KW-0812">Transmembrane</keyword>
<evidence type="ECO:0000256" key="1">
    <source>
        <dbReference type="SAM" id="Phobius"/>
    </source>
</evidence>
<evidence type="ECO:0000313" key="5">
    <source>
        <dbReference type="EMBL" id="MCD2165970.1"/>
    </source>
</evidence>
<dbReference type="Pfam" id="PF18203">
    <property type="entry name" value="IPTL-CTERM"/>
    <property type="match status" value="1"/>
</dbReference>
<sequence>MFAKWMATAATLLACQWASAQPVPYIPTFSCQANNAILNTGYDFEAGALVPNGGEDMQWWVSSSQTDPTGALGPSPDATWKPSSVPTLAALPTAWVSGSALGGQTNWISPLPNATTRPRPYPFNPTVTNYYRMQFNLPAGIPPSALKLSMDYYSDDGMRGVSINGVFQPLPQGGFDAISVRNAPLTGPWVTGLNTLIFSVFDGGWGSGMLAHIQPNDLLCQTSLTIQKTIDKPSYAPGETANYTITVRNPGASDASLVTLSNAMPTALSEAAWSCSAANGAVCPSDLGNAPFSFELPPGGELVFGLSGKVAESGSLTSVVTIEPGPGAICDASTGCTATADAEISSEIIPLDPDPQPTPEKVPTLGNWAMAILSALTIALVWIQARRRQWGRPQR</sequence>
<dbReference type="EMBL" id="JAJNCT010000010">
    <property type="protein sequence ID" value="MCD2165970.1"/>
    <property type="molecule type" value="Genomic_DNA"/>
</dbReference>
<dbReference type="InterPro" id="IPR047589">
    <property type="entry name" value="DUF11_rpt"/>
</dbReference>
<feature type="transmembrane region" description="Helical" evidence="1">
    <location>
        <begin position="365"/>
        <end position="385"/>
    </location>
</feature>
<dbReference type="AlphaFoldDB" id="A0AAW4XX18"/>
<proteinExistence type="predicted"/>
<dbReference type="RefSeq" id="WP_230775280.1">
    <property type="nucleotide sequence ID" value="NZ_JAJNCT010000010.1"/>
</dbReference>
<keyword evidence="6" id="KW-1185">Reference proteome</keyword>
<feature type="domain" description="DUF11" evidence="3">
    <location>
        <begin position="224"/>
        <end position="323"/>
    </location>
</feature>
<dbReference type="InterPro" id="IPR026442">
    <property type="entry name" value="IPTL_CTERM"/>
</dbReference>
<keyword evidence="1" id="KW-0472">Membrane</keyword>
<gene>
    <name evidence="5" type="ORF">LPW39_12580</name>
</gene>
<reference evidence="5 6" key="1">
    <citation type="submission" date="2021-11" db="EMBL/GenBank/DDBJ databases">
        <title>Genome sequence.</title>
        <authorList>
            <person name="Sun Q."/>
        </authorList>
    </citation>
    <scope>NUCLEOTIDE SEQUENCE [LARGE SCALE GENOMIC DNA]</scope>
    <source>
        <strain evidence="5 6">KCTC 12005</strain>
    </source>
</reference>
<keyword evidence="2" id="KW-0732">Signal</keyword>
<comment type="caution">
    <text evidence="5">The sequence shown here is derived from an EMBL/GenBank/DDBJ whole genome shotgun (WGS) entry which is preliminary data.</text>
</comment>
<accession>A0AAW4XX18</accession>
<feature type="chain" id="PRO_5043330306" evidence="2">
    <location>
        <begin position="21"/>
        <end position="395"/>
    </location>
</feature>
<protein>
    <submittedName>
        <fullName evidence="5">IPTL-CTERM sorting domain-containing protein</fullName>
    </submittedName>
</protein>
<dbReference type="NCBIfam" id="TIGR04174">
    <property type="entry name" value="IPTL_CTERM"/>
    <property type="match status" value="1"/>
</dbReference>
<dbReference type="NCBIfam" id="TIGR01451">
    <property type="entry name" value="B_ant_repeat"/>
    <property type="match status" value="1"/>
</dbReference>
<organism evidence="5 6">
    <name type="scientific">Comamonas koreensis</name>
    <dbReference type="NCBI Taxonomy" id="160825"/>
    <lineage>
        <taxon>Bacteria</taxon>
        <taxon>Pseudomonadati</taxon>
        <taxon>Pseudomonadota</taxon>
        <taxon>Betaproteobacteria</taxon>
        <taxon>Burkholderiales</taxon>
        <taxon>Comamonadaceae</taxon>
        <taxon>Comamonas</taxon>
    </lineage>
</organism>
<keyword evidence="1" id="KW-1133">Transmembrane helix</keyword>
<evidence type="ECO:0000259" key="3">
    <source>
        <dbReference type="Pfam" id="PF01345"/>
    </source>
</evidence>
<name>A0AAW4XX18_9BURK</name>
<dbReference type="Gene3D" id="2.60.40.740">
    <property type="match status" value="1"/>
</dbReference>
<dbReference type="Pfam" id="PF01345">
    <property type="entry name" value="DUF11"/>
    <property type="match status" value="1"/>
</dbReference>
<evidence type="ECO:0000313" key="6">
    <source>
        <dbReference type="Proteomes" id="UP001199260"/>
    </source>
</evidence>
<dbReference type="InterPro" id="IPR001434">
    <property type="entry name" value="OmcB-like_DUF11"/>
</dbReference>
<feature type="domain" description="IPTL-CTERM protein sorting" evidence="4">
    <location>
        <begin position="362"/>
        <end position="387"/>
    </location>
</feature>
<dbReference type="PROSITE" id="PS51257">
    <property type="entry name" value="PROKAR_LIPOPROTEIN"/>
    <property type="match status" value="1"/>
</dbReference>
<dbReference type="Proteomes" id="UP001199260">
    <property type="component" value="Unassembled WGS sequence"/>
</dbReference>